<evidence type="ECO:0000313" key="1">
    <source>
        <dbReference type="EMBL" id="TWU48687.1"/>
    </source>
</evidence>
<reference evidence="1 2" key="1">
    <citation type="submission" date="2019-02" db="EMBL/GenBank/DDBJ databases">
        <title>Deep-cultivation of Planctomycetes and their phenomic and genomic characterization uncovers novel biology.</title>
        <authorList>
            <person name="Wiegand S."/>
            <person name="Jogler M."/>
            <person name="Boedeker C."/>
            <person name="Pinto D."/>
            <person name="Vollmers J."/>
            <person name="Rivas-Marin E."/>
            <person name="Kohn T."/>
            <person name="Peeters S.H."/>
            <person name="Heuer A."/>
            <person name="Rast P."/>
            <person name="Oberbeckmann S."/>
            <person name="Bunk B."/>
            <person name="Jeske O."/>
            <person name="Meyerdierks A."/>
            <person name="Storesund J.E."/>
            <person name="Kallscheuer N."/>
            <person name="Luecker S."/>
            <person name="Lage O.M."/>
            <person name="Pohl T."/>
            <person name="Merkel B.J."/>
            <person name="Hornburger P."/>
            <person name="Mueller R.-W."/>
            <person name="Bruemmer F."/>
            <person name="Labrenz M."/>
            <person name="Spormann A.M."/>
            <person name="Op Den Camp H."/>
            <person name="Overmann J."/>
            <person name="Amann R."/>
            <person name="Jetten M.S.M."/>
            <person name="Mascher T."/>
            <person name="Medema M.H."/>
            <person name="Devos D.P."/>
            <person name="Kaster A.-K."/>
            <person name="Ovreas L."/>
            <person name="Rohde M."/>
            <person name="Galperin M.Y."/>
            <person name="Jogler C."/>
        </authorList>
    </citation>
    <scope>NUCLEOTIDE SEQUENCE [LARGE SCALE GENOMIC DNA]</scope>
    <source>
        <strain evidence="1 2">Poly51</strain>
    </source>
</reference>
<name>A0A5C6EKQ5_9BACT</name>
<dbReference type="RefSeq" id="WP_146460186.1">
    <property type="nucleotide sequence ID" value="NZ_SJPW01000006.1"/>
</dbReference>
<sequence>MNAVSNRSIFVVVSSTIFSIGCDLPRVASDPKATQAIEQMAKAYSDCQSYSDSGTVTTVFHSDKEDRTVVKHFSTAMIRPSKFRFEFNEQDDPDSRYIIWQDGGDVLTWWDLKKRSEREDSLGMAIAGATGVSSGSAHTVPAMLMPAEIGGRLITALKSAQLGASESLGEHACLTIKASYGGDPITIWIDEQSHLIRRIDTTSVFDDFTTSETTIYDPVVDDEIEPNRLAYDAPE</sequence>
<evidence type="ECO:0000313" key="2">
    <source>
        <dbReference type="Proteomes" id="UP000318288"/>
    </source>
</evidence>
<accession>A0A5C6EKQ5</accession>
<evidence type="ECO:0008006" key="3">
    <source>
        <dbReference type="Google" id="ProtNLM"/>
    </source>
</evidence>
<dbReference type="AlphaFoldDB" id="A0A5C6EKQ5"/>
<dbReference type="OrthoDB" id="5518393at2"/>
<comment type="caution">
    <text evidence="1">The sequence shown here is derived from an EMBL/GenBank/DDBJ whole genome shotgun (WGS) entry which is preliminary data.</text>
</comment>
<dbReference type="Proteomes" id="UP000318288">
    <property type="component" value="Unassembled WGS sequence"/>
</dbReference>
<organism evidence="1 2">
    <name type="scientific">Rubripirellula tenax</name>
    <dbReference type="NCBI Taxonomy" id="2528015"/>
    <lineage>
        <taxon>Bacteria</taxon>
        <taxon>Pseudomonadati</taxon>
        <taxon>Planctomycetota</taxon>
        <taxon>Planctomycetia</taxon>
        <taxon>Pirellulales</taxon>
        <taxon>Pirellulaceae</taxon>
        <taxon>Rubripirellula</taxon>
    </lineage>
</organism>
<protein>
    <recommendedName>
        <fullName evidence="3">Lipoprotein chaperone</fullName>
    </recommendedName>
</protein>
<dbReference type="EMBL" id="SJPW01000006">
    <property type="protein sequence ID" value="TWU48687.1"/>
    <property type="molecule type" value="Genomic_DNA"/>
</dbReference>
<gene>
    <name evidence="1" type="ORF">Poly51_45880</name>
</gene>
<proteinExistence type="predicted"/>
<dbReference type="PROSITE" id="PS51257">
    <property type="entry name" value="PROKAR_LIPOPROTEIN"/>
    <property type="match status" value="1"/>
</dbReference>
<keyword evidence="2" id="KW-1185">Reference proteome</keyword>